<evidence type="ECO:0000313" key="1">
    <source>
        <dbReference type="EMBL" id="KAI9463923.1"/>
    </source>
</evidence>
<protein>
    <submittedName>
        <fullName evidence="1">Uncharacterized protein</fullName>
    </submittedName>
</protein>
<dbReference type="EMBL" id="JAGFNK010000153">
    <property type="protein sequence ID" value="KAI9463923.1"/>
    <property type="molecule type" value="Genomic_DNA"/>
</dbReference>
<sequence length="244" mass="27123">MNLAEHHVPGSKDTYYIPDFVTADEEAYLLRKIQETPQPKWKQLSNRRYVPFADDRSNLAQWQSGGDLTAKNILVKQPFPQFVCDYPDLISRIASTSAFDDSPHQRPNHIILNEYHPGQGIMPHQDGPAYHPVVATLSLGSHTVMHYYSLPGRTDTPALSLFLEPRSLVITADEQYTARAHGIDAVAEDHVGDLELANLGMIGKGCHDGVGRVLTDGGVLPRQTRYSLTCRDVARVKNIGVRKG</sequence>
<dbReference type="Proteomes" id="UP001207468">
    <property type="component" value="Unassembled WGS sequence"/>
</dbReference>
<keyword evidence="2" id="KW-1185">Reference proteome</keyword>
<accession>A0ACC0U623</accession>
<comment type="caution">
    <text evidence="1">The sequence shown here is derived from an EMBL/GenBank/DDBJ whole genome shotgun (WGS) entry which is preliminary data.</text>
</comment>
<evidence type="ECO:0000313" key="2">
    <source>
        <dbReference type="Proteomes" id="UP001207468"/>
    </source>
</evidence>
<reference evidence="1" key="1">
    <citation type="submission" date="2021-03" db="EMBL/GenBank/DDBJ databases">
        <title>Evolutionary priming and transition to the ectomycorrhizal habit in an iconic lineage of mushroom-forming fungi: is preadaptation a requirement?</title>
        <authorList>
            <consortium name="DOE Joint Genome Institute"/>
            <person name="Looney B.P."/>
            <person name="Miyauchi S."/>
            <person name="Morin E."/>
            <person name="Drula E."/>
            <person name="Courty P.E."/>
            <person name="Chicoki N."/>
            <person name="Fauchery L."/>
            <person name="Kohler A."/>
            <person name="Kuo A."/>
            <person name="LaButti K."/>
            <person name="Pangilinan J."/>
            <person name="Lipzen A."/>
            <person name="Riley R."/>
            <person name="Andreopoulos W."/>
            <person name="He G."/>
            <person name="Johnson J."/>
            <person name="Barry K.W."/>
            <person name="Grigoriev I.V."/>
            <person name="Nagy L."/>
            <person name="Hibbett D."/>
            <person name="Henrissat B."/>
            <person name="Matheny P.B."/>
            <person name="Labbe J."/>
            <person name="Martin A.F."/>
        </authorList>
    </citation>
    <scope>NUCLEOTIDE SEQUENCE</scope>
    <source>
        <strain evidence="1">BPL698</strain>
    </source>
</reference>
<name>A0ACC0U623_9AGAM</name>
<organism evidence="1 2">
    <name type="scientific">Russula earlei</name>
    <dbReference type="NCBI Taxonomy" id="71964"/>
    <lineage>
        <taxon>Eukaryota</taxon>
        <taxon>Fungi</taxon>
        <taxon>Dikarya</taxon>
        <taxon>Basidiomycota</taxon>
        <taxon>Agaricomycotina</taxon>
        <taxon>Agaricomycetes</taxon>
        <taxon>Russulales</taxon>
        <taxon>Russulaceae</taxon>
        <taxon>Russula</taxon>
    </lineage>
</organism>
<gene>
    <name evidence="1" type="ORF">F5148DRAFT_982298</name>
</gene>
<proteinExistence type="predicted"/>